<feature type="transmembrane region" description="Helical" evidence="1">
    <location>
        <begin position="33"/>
        <end position="56"/>
    </location>
</feature>
<dbReference type="GO" id="GO:0016747">
    <property type="term" value="F:acyltransferase activity, transferring groups other than amino-acyl groups"/>
    <property type="evidence" value="ECO:0007669"/>
    <property type="project" value="InterPro"/>
</dbReference>
<feature type="transmembrane region" description="Helical" evidence="1">
    <location>
        <begin position="246"/>
        <end position="263"/>
    </location>
</feature>
<reference evidence="4" key="2">
    <citation type="journal article" date="2020" name="Environ. Microbiol.">
        <title>The extreme plant-growth-promoting properties of Pantoea phytobeneficialis MSR2 revealed by functional and genomic analysis.</title>
        <authorList>
            <person name="Nascimento F.X."/>
            <person name="Hernandez A.G."/>
            <person name="Glick B.R."/>
            <person name="Rossi M.J."/>
        </authorList>
    </citation>
    <scope>NUCLEOTIDE SEQUENCE</scope>
    <source>
        <strain evidence="4">MSR2</strain>
    </source>
</reference>
<dbReference type="RefSeq" id="WP_208723571.1">
    <property type="nucleotide sequence ID" value="NZ_CP024636.1"/>
</dbReference>
<accession>A0AAP9H5M0</accession>
<dbReference type="EMBL" id="JAUOOM010000002">
    <property type="protein sequence ID" value="MDO6405346.1"/>
    <property type="molecule type" value="Genomic_DNA"/>
</dbReference>
<feature type="transmembrane region" description="Helical" evidence="1">
    <location>
        <begin position="109"/>
        <end position="129"/>
    </location>
</feature>
<organism evidence="4 5">
    <name type="scientific">Pantoea phytobeneficialis</name>
    <dbReference type="NCBI Taxonomy" id="2052056"/>
    <lineage>
        <taxon>Bacteria</taxon>
        <taxon>Pseudomonadati</taxon>
        <taxon>Pseudomonadota</taxon>
        <taxon>Gammaproteobacteria</taxon>
        <taxon>Enterobacterales</taxon>
        <taxon>Erwiniaceae</taxon>
        <taxon>Pantoea</taxon>
    </lineage>
</organism>
<dbReference type="AlphaFoldDB" id="A0AAP9H5M0"/>
<keyword evidence="1" id="KW-0812">Transmembrane</keyword>
<feature type="domain" description="Acyltransferase 3" evidence="2">
    <location>
        <begin position="5"/>
        <end position="311"/>
    </location>
</feature>
<dbReference type="KEGG" id="ppho:CTZ24_11455"/>
<dbReference type="PANTHER" id="PTHR23028">
    <property type="entry name" value="ACETYLTRANSFERASE"/>
    <property type="match status" value="1"/>
</dbReference>
<keyword evidence="1" id="KW-0472">Membrane</keyword>
<dbReference type="InterPro" id="IPR050879">
    <property type="entry name" value="Acyltransferase_3"/>
</dbReference>
<dbReference type="GO" id="GO:0016020">
    <property type="term" value="C:membrane"/>
    <property type="evidence" value="ECO:0007669"/>
    <property type="project" value="TreeGrafter"/>
</dbReference>
<evidence type="ECO:0000256" key="1">
    <source>
        <dbReference type="SAM" id="Phobius"/>
    </source>
</evidence>
<evidence type="ECO:0000313" key="3">
    <source>
        <dbReference type="EMBL" id="MDO6405346.1"/>
    </source>
</evidence>
<keyword evidence="3" id="KW-0808">Transferase</keyword>
<reference evidence="3" key="3">
    <citation type="submission" date="2023-07" db="EMBL/GenBank/DDBJ databases">
        <title>The extreme plant-growth-promoting properties of Pantoea phytobeneficialis PF55 revealed by functional and genomic analysis.</title>
        <authorList>
            <person name="Nascimento F.X."/>
            <person name="Marcio R.J."/>
        </authorList>
    </citation>
    <scope>NUCLEOTIDE SEQUENCE</scope>
    <source>
        <strain evidence="3">PF55</strain>
    </source>
</reference>
<reference evidence="5" key="1">
    <citation type="submission" date="2017-11" db="EMBL/GenBank/DDBJ databases">
        <title>Genome sequence of Pantoea sp. MSR2.</title>
        <authorList>
            <person name="Nascimento F.X."/>
        </authorList>
    </citation>
    <scope>NUCLEOTIDE SEQUENCE [LARGE SCALE GENOMIC DNA]</scope>
    <source>
        <strain evidence="5">MSR2</strain>
    </source>
</reference>
<dbReference type="Proteomes" id="UP000424872">
    <property type="component" value="Chromosome"/>
</dbReference>
<feature type="transmembrane region" description="Helical" evidence="1">
    <location>
        <begin position="301"/>
        <end position="319"/>
    </location>
</feature>
<evidence type="ECO:0000313" key="5">
    <source>
        <dbReference type="Proteomes" id="UP000424872"/>
    </source>
</evidence>
<dbReference type="PANTHER" id="PTHR23028:SF53">
    <property type="entry name" value="ACYL_TRANSF_3 DOMAIN-CONTAINING PROTEIN"/>
    <property type="match status" value="1"/>
</dbReference>
<evidence type="ECO:0000259" key="2">
    <source>
        <dbReference type="Pfam" id="PF01757"/>
    </source>
</evidence>
<sequence length="340" mass="38654">MHRNNCFDIVRLFAAYMVIYSHHHTFMSLPDHVFRGLLTLGGLSVAIFFSVSGFLVTQSFQRTPNYIGFMTKRVKRIFPALIVCSFLMIYIIAPFYQKDAINYIFSSDAFSYFMRISMMLPVNVPDVFAGYKFEGPINGSLWTLSMEFACYLVLGFMLCLSNTWKTPAIFLIILISLNILLNKEAMDAIWYSISVGWMLKFGICFFFGSLLSMTIDKWNEKKIKTTLLIISICILYIMKGTTEITTLGYMAITFITLAIGVSFKDSMIGGKFDISYGAYIYAWPVQQIIANQTSLSLYPSMIASLCITSLLAWASWNFVEKPFIKAKKVNIDDTSLTPVM</sequence>
<gene>
    <name evidence="4" type="ORF">CTZ24_11455</name>
    <name evidence="3" type="ORF">Q3404_02045</name>
</gene>
<keyword evidence="1" id="KW-1133">Transmembrane helix</keyword>
<evidence type="ECO:0000313" key="4">
    <source>
        <dbReference type="EMBL" id="QGR06998.1"/>
    </source>
</evidence>
<dbReference type="GO" id="GO:0000271">
    <property type="term" value="P:polysaccharide biosynthetic process"/>
    <property type="evidence" value="ECO:0007669"/>
    <property type="project" value="TreeGrafter"/>
</dbReference>
<protein>
    <submittedName>
        <fullName evidence="4">Acyltransferase</fullName>
        <ecNumber evidence="3">2.3.-.-</ecNumber>
    </submittedName>
</protein>
<feature type="transmembrane region" description="Helical" evidence="1">
    <location>
        <begin position="77"/>
        <end position="97"/>
    </location>
</feature>
<dbReference type="Pfam" id="PF01757">
    <property type="entry name" value="Acyl_transf_3"/>
    <property type="match status" value="1"/>
</dbReference>
<feature type="transmembrane region" description="Helical" evidence="1">
    <location>
        <begin position="188"/>
        <end position="211"/>
    </location>
</feature>
<dbReference type="Proteomes" id="UP001171299">
    <property type="component" value="Unassembled WGS sequence"/>
</dbReference>
<name>A0AAP9H5M0_9GAMM</name>
<keyword evidence="6" id="KW-1185">Reference proteome</keyword>
<dbReference type="InterPro" id="IPR002656">
    <property type="entry name" value="Acyl_transf_3_dom"/>
</dbReference>
<proteinExistence type="predicted"/>
<dbReference type="EMBL" id="CP024636">
    <property type="protein sequence ID" value="QGR06998.1"/>
    <property type="molecule type" value="Genomic_DNA"/>
</dbReference>
<evidence type="ECO:0000313" key="6">
    <source>
        <dbReference type="Proteomes" id="UP001171299"/>
    </source>
</evidence>
<keyword evidence="4" id="KW-0012">Acyltransferase</keyword>
<dbReference type="EC" id="2.3.-.-" evidence="3"/>